<proteinExistence type="inferred from homology"/>
<evidence type="ECO:0000256" key="2">
    <source>
        <dbReference type="ARBA" id="ARBA00005416"/>
    </source>
</evidence>
<dbReference type="EMBL" id="JAQIZT010000001">
    <property type="protein sequence ID" value="KAJ7014443.1"/>
    <property type="molecule type" value="Genomic_DNA"/>
</dbReference>
<keyword evidence="5" id="KW-0221">Differentiation</keyword>
<dbReference type="GO" id="GO:0005576">
    <property type="term" value="C:extracellular region"/>
    <property type="evidence" value="ECO:0007669"/>
    <property type="project" value="UniProtKB-SubCell"/>
</dbReference>
<sequence>MATSIKKKILLLSMIIIVMLAGSSDARFSRKFSTMPKKFESSHILRELGYDLPKIEYYRRRWMLDTDRLSPGGPDPQHH</sequence>
<evidence type="ECO:0000256" key="8">
    <source>
        <dbReference type="SAM" id="SignalP"/>
    </source>
</evidence>
<organism evidence="9 10">
    <name type="scientific">Populus alba x Populus x berolinensis</name>
    <dbReference type="NCBI Taxonomy" id="444605"/>
    <lineage>
        <taxon>Eukaryota</taxon>
        <taxon>Viridiplantae</taxon>
        <taxon>Streptophyta</taxon>
        <taxon>Embryophyta</taxon>
        <taxon>Tracheophyta</taxon>
        <taxon>Spermatophyta</taxon>
        <taxon>Magnoliopsida</taxon>
        <taxon>eudicotyledons</taxon>
        <taxon>Gunneridae</taxon>
        <taxon>Pentapetalae</taxon>
        <taxon>rosids</taxon>
        <taxon>fabids</taxon>
        <taxon>Malpighiales</taxon>
        <taxon>Salicaceae</taxon>
        <taxon>Saliceae</taxon>
        <taxon>Populus</taxon>
    </lineage>
</organism>
<evidence type="ECO:0000313" key="10">
    <source>
        <dbReference type="Proteomes" id="UP001164929"/>
    </source>
</evidence>
<gene>
    <name evidence="9" type="ORF">NC653_003918</name>
</gene>
<comment type="caution">
    <text evidence="9">The sequence shown here is derived from an EMBL/GenBank/DDBJ whole genome shotgun (WGS) entry which is preliminary data.</text>
</comment>
<feature type="signal peptide" evidence="8">
    <location>
        <begin position="1"/>
        <end position="26"/>
    </location>
</feature>
<dbReference type="GO" id="GO:0030154">
    <property type="term" value="P:cell differentiation"/>
    <property type="evidence" value="ECO:0007669"/>
    <property type="project" value="UniProtKB-KW"/>
</dbReference>
<accession>A0AAD6RSN2</accession>
<dbReference type="AlphaFoldDB" id="A0AAD6RSN2"/>
<evidence type="ECO:0000256" key="3">
    <source>
        <dbReference type="ARBA" id="ARBA00022525"/>
    </source>
</evidence>
<protein>
    <submittedName>
        <fullName evidence="9">Uncharacterized protein</fullName>
    </submittedName>
</protein>
<evidence type="ECO:0000256" key="7">
    <source>
        <dbReference type="ARBA" id="ARBA00023278"/>
    </source>
</evidence>
<dbReference type="PANTHER" id="PTHR36016">
    <property type="entry name" value="CLAVATA3/ESR (CLE)-RELATED PROTEIN 7"/>
    <property type="match status" value="1"/>
</dbReference>
<name>A0AAD6RSN2_9ROSI</name>
<evidence type="ECO:0000256" key="5">
    <source>
        <dbReference type="ARBA" id="ARBA00022782"/>
    </source>
</evidence>
<dbReference type="InterPro" id="IPR039617">
    <property type="entry name" value="CLAVATA3-CLE"/>
</dbReference>
<keyword evidence="4 8" id="KW-0732">Signal</keyword>
<keyword evidence="10" id="KW-1185">Reference proteome</keyword>
<feature type="chain" id="PRO_5042248744" evidence="8">
    <location>
        <begin position="27"/>
        <end position="79"/>
    </location>
</feature>
<keyword evidence="3" id="KW-0964">Secreted</keyword>
<evidence type="ECO:0000256" key="6">
    <source>
        <dbReference type="ARBA" id="ARBA00023180"/>
    </source>
</evidence>
<keyword evidence="6" id="KW-0325">Glycoprotein</keyword>
<evidence type="ECO:0000256" key="1">
    <source>
        <dbReference type="ARBA" id="ARBA00004239"/>
    </source>
</evidence>
<keyword evidence="7" id="KW-0379">Hydroxylation</keyword>
<dbReference type="PANTHER" id="PTHR36016:SF4">
    <property type="entry name" value="CLAVATA3_ESR (CLE) GENE FAMILY MEMBER"/>
    <property type="match status" value="1"/>
</dbReference>
<dbReference type="Proteomes" id="UP001164929">
    <property type="component" value="Chromosome 1"/>
</dbReference>
<comment type="subcellular location">
    <subcellularLocation>
        <location evidence="1">Secreted</location>
        <location evidence="1">Extracellular space</location>
    </subcellularLocation>
</comment>
<comment type="similarity">
    <text evidence="2">Belongs to the CLV3/ESR signal peptide family.</text>
</comment>
<evidence type="ECO:0000256" key="4">
    <source>
        <dbReference type="ARBA" id="ARBA00022729"/>
    </source>
</evidence>
<reference evidence="9 10" key="1">
    <citation type="journal article" date="2023" name="Mol. Ecol. Resour.">
        <title>Chromosome-level genome assembly of a triploid poplar Populus alba 'Berolinensis'.</title>
        <authorList>
            <person name="Chen S."/>
            <person name="Yu Y."/>
            <person name="Wang X."/>
            <person name="Wang S."/>
            <person name="Zhang T."/>
            <person name="Zhou Y."/>
            <person name="He R."/>
            <person name="Meng N."/>
            <person name="Wang Y."/>
            <person name="Liu W."/>
            <person name="Liu Z."/>
            <person name="Liu J."/>
            <person name="Guo Q."/>
            <person name="Huang H."/>
            <person name="Sederoff R.R."/>
            <person name="Wang G."/>
            <person name="Qu G."/>
            <person name="Chen S."/>
        </authorList>
    </citation>
    <scope>NUCLEOTIDE SEQUENCE [LARGE SCALE GENOMIC DNA]</scope>
    <source>
        <strain evidence="9">SC-2020</strain>
    </source>
</reference>
<evidence type="ECO:0000313" key="9">
    <source>
        <dbReference type="EMBL" id="KAJ7014443.1"/>
    </source>
</evidence>